<accession>A0A2D1KL93</accession>
<evidence type="ECO:0000256" key="7">
    <source>
        <dbReference type="ARBA" id="ARBA00023136"/>
    </source>
</evidence>
<dbReference type="PANTHER" id="PTHR36838:SF1">
    <property type="entry name" value="SLR1864 PROTEIN"/>
    <property type="match status" value="1"/>
</dbReference>
<dbReference type="Proteomes" id="UP000223559">
    <property type="component" value="Chromosome"/>
</dbReference>
<comment type="similarity">
    <text evidence="2">Belongs to the auxin efflux carrier (TC 2.A.69) family.</text>
</comment>
<keyword evidence="5" id="KW-0812">Transmembrane</keyword>
<dbReference type="EMBL" id="CP017697">
    <property type="protein sequence ID" value="ATO42851.1"/>
    <property type="molecule type" value="Genomic_DNA"/>
</dbReference>
<keyword evidence="6" id="KW-1133">Transmembrane helix</keyword>
<evidence type="ECO:0000256" key="5">
    <source>
        <dbReference type="ARBA" id="ARBA00022692"/>
    </source>
</evidence>
<name>A0A2D1KL93_9LACO</name>
<evidence type="ECO:0000256" key="6">
    <source>
        <dbReference type="ARBA" id="ARBA00022989"/>
    </source>
</evidence>
<proteinExistence type="inferred from homology"/>
<dbReference type="GO" id="GO:0055085">
    <property type="term" value="P:transmembrane transport"/>
    <property type="evidence" value="ECO:0007669"/>
    <property type="project" value="InterPro"/>
</dbReference>
<dbReference type="AlphaFoldDB" id="A0A2D1KL93"/>
<dbReference type="RefSeq" id="WP_010013336.1">
    <property type="nucleotide sequence ID" value="NZ_AEOS01000141.1"/>
</dbReference>
<evidence type="ECO:0000256" key="1">
    <source>
        <dbReference type="ARBA" id="ARBA00004651"/>
    </source>
</evidence>
<comment type="subcellular location">
    <subcellularLocation>
        <location evidence="1">Cell membrane</location>
        <topology evidence="1">Multi-pass membrane protein</topology>
    </subcellularLocation>
</comment>
<reference evidence="8 9" key="1">
    <citation type="submission" date="2016-10" db="EMBL/GenBank/DDBJ databases">
        <title>The whole genome sequencing and assembly of L. cotyniformis subsp. torquens DSM 20004 strain.</title>
        <authorList>
            <person name="Park M.-K."/>
            <person name="Lee Y.-J."/>
            <person name="Yi H."/>
            <person name="Bahn Y.-S."/>
            <person name="Kim J.F."/>
            <person name="Lee D.-W."/>
        </authorList>
    </citation>
    <scope>NUCLEOTIDE SEQUENCE [LARGE SCALE GENOMIC DNA]</scope>
    <source>
        <strain evidence="8 9">DSM 20004</strain>
    </source>
</reference>
<keyword evidence="4" id="KW-1003">Cell membrane</keyword>
<protein>
    <submittedName>
        <fullName evidence="8">Malate transporter</fullName>
    </submittedName>
</protein>
<dbReference type="Pfam" id="PF03547">
    <property type="entry name" value="Mem_trans"/>
    <property type="match status" value="1"/>
</dbReference>
<evidence type="ECO:0000313" key="9">
    <source>
        <dbReference type="Proteomes" id="UP000223559"/>
    </source>
</evidence>
<dbReference type="Gene3D" id="1.20.1530.20">
    <property type="match status" value="1"/>
</dbReference>
<keyword evidence="9" id="KW-1185">Reference proteome</keyword>
<sequence length="308" mass="33802">MLKTVFFALLPILVTICLGIFAAHLQAFTEQDSKKFVVLIMDYALPLHVFSGIWATPRKIIIEDMPLALWLVVSMFGCYLIMMLLQTKLLKTPNKTATLRALSIADPSVPFIGSAILPLLFGASISAIDIGISTLIINIILLPLVFTSLVSDTATRQFNLIQRLHNTLKKPLVLSALAGFALALLGWQMPPALESTFTVLGKTAGGIAMFATGIVLYVRKISFNKRIISIVIGKNIIFPCIIWVSMFLLNMPNALQRIVVVTLAIPTATMPTNLAIQYKVNESEMASVQFWSTVLSFASLSIFMLLLS</sequence>
<dbReference type="InterPro" id="IPR038770">
    <property type="entry name" value="Na+/solute_symporter_sf"/>
</dbReference>
<dbReference type="KEGG" id="lcy:LC20004_02470"/>
<keyword evidence="7" id="KW-0472">Membrane</keyword>
<evidence type="ECO:0000256" key="2">
    <source>
        <dbReference type="ARBA" id="ARBA00010145"/>
    </source>
</evidence>
<dbReference type="OrthoDB" id="109606at2"/>
<dbReference type="InterPro" id="IPR004776">
    <property type="entry name" value="Mem_transp_PIN-like"/>
</dbReference>
<evidence type="ECO:0000256" key="3">
    <source>
        <dbReference type="ARBA" id="ARBA00022448"/>
    </source>
</evidence>
<evidence type="ECO:0000256" key="4">
    <source>
        <dbReference type="ARBA" id="ARBA00022475"/>
    </source>
</evidence>
<dbReference type="GO" id="GO:0005886">
    <property type="term" value="C:plasma membrane"/>
    <property type="evidence" value="ECO:0007669"/>
    <property type="project" value="UniProtKB-SubCell"/>
</dbReference>
<dbReference type="PANTHER" id="PTHR36838">
    <property type="entry name" value="AUXIN EFFLUX CARRIER FAMILY PROTEIN"/>
    <property type="match status" value="1"/>
</dbReference>
<evidence type="ECO:0000313" key="8">
    <source>
        <dbReference type="EMBL" id="ATO42851.1"/>
    </source>
</evidence>
<gene>
    <name evidence="8" type="ORF">LC20004_02470</name>
</gene>
<keyword evidence="3" id="KW-0813">Transport</keyword>
<organism evidence="8 9">
    <name type="scientific">Loigolactobacillus coryniformis subsp. torquens DSM 20004 = KCTC 3535</name>
    <dbReference type="NCBI Taxonomy" id="1423822"/>
    <lineage>
        <taxon>Bacteria</taxon>
        <taxon>Bacillati</taxon>
        <taxon>Bacillota</taxon>
        <taxon>Bacilli</taxon>
        <taxon>Lactobacillales</taxon>
        <taxon>Lactobacillaceae</taxon>
        <taxon>Loigolactobacillus</taxon>
    </lineage>
</organism>